<dbReference type="Proteomes" id="UP000442694">
    <property type="component" value="Unassembled WGS sequence"/>
</dbReference>
<dbReference type="EMBL" id="WFLN01000006">
    <property type="protein sequence ID" value="KAB8030841.1"/>
    <property type="molecule type" value="Genomic_DNA"/>
</dbReference>
<dbReference type="RefSeq" id="WP_152212768.1">
    <property type="nucleotide sequence ID" value="NZ_WFLN01000006.1"/>
</dbReference>
<evidence type="ECO:0000313" key="3">
    <source>
        <dbReference type="Proteomes" id="UP000442694"/>
    </source>
</evidence>
<keyword evidence="1" id="KW-1133">Transmembrane helix</keyword>
<organism evidence="2 3">
    <name type="scientific">Fluviispira multicolorata</name>
    <dbReference type="NCBI Taxonomy" id="2654512"/>
    <lineage>
        <taxon>Bacteria</taxon>
        <taxon>Pseudomonadati</taxon>
        <taxon>Bdellovibrionota</taxon>
        <taxon>Oligoflexia</taxon>
        <taxon>Silvanigrellales</taxon>
        <taxon>Silvanigrellaceae</taxon>
        <taxon>Fluviispira</taxon>
    </lineage>
</organism>
<evidence type="ECO:0000256" key="1">
    <source>
        <dbReference type="SAM" id="Phobius"/>
    </source>
</evidence>
<reference evidence="2 3" key="1">
    <citation type="submission" date="2019-10" db="EMBL/GenBank/DDBJ databases">
        <title>New genus of Silvanigrellaceae.</title>
        <authorList>
            <person name="Pitt A."/>
            <person name="Hahn M.W."/>
        </authorList>
    </citation>
    <scope>NUCLEOTIDE SEQUENCE [LARGE SCALE GENOMIC DNA]</scope>
    <source>
        <strain evidence="2 3">33A1-SZDP</strain>
    </source>
</reference>
<name>A0A833JCK9_9BACT</name>
<comment type="caution">
    <text evidence="2">The sequence shown here is derived from an EMBL/GenBank/DDBJ whole genome shotgun (WGS) entry which is preliminary data.</text>
</comment>
<keyword evidence="3" id="KW-1185">Reference proteome</keyword>
<keyword evidence="1" id="KW-0472">Membrane</keyword>
<accession>A0A833JCK9</accession>
<keyword evidence="1" id="KW-0812">Transmembrane</keyword>
<sequence length="71" mass="8304">MDVKKSLVIFILAGGFWFLVFIFAIKNEDSKLLNPQDKFGIGKEKYGSKNNSYTKEQKEFIEIFQSSFEDR</sequence>
<gene>
    <name evidence="2" type="ORF">GCL57_07655</name>
</gene>
<protein>
    <submittedName>
        <fullName evidence="2">Uncharacterized protein</fullName>
    </submittedName>
</protein>
<proteinExistence type="predicted"/>
<feature type="transmembrane region" description="Helical" evidence="1">
    <location>
        <begin position="6"/>
        <end position="25"/>
    </location>
</feature>
<evidence type="ECO:0000313" key="2">
    <source>
        <dbReference type="EMBL" id="KAB8030841.1"/>
    </source>
</evidence>
<dbReference type="AlphaFoldDB" id="A0A833JCK9"/>